<keyword evidence="7 8" id="KW-0998">Cell outer membrane</keyword>
<feature type="domain" description="TonB-dependent receptor plug" evidence="9">
    <location>
        <begin position="127"/>
        <end position="217"/>
    </location>
</feature>
<protein>
    <submittedName>
        <fullName evidence="10">TonB-dependent receptor</fullName>
    </submittedName>
</protein>
<evidence type="ECO:0000256" key="8">
    <source>
        <dbReference type="PROSITE-ProRule" id="PRU01360"/>
    </source>
</evidence>
<dbReference type="RefSeq" id="WP_320002933.1">
    <property type="nucleotide sequence ID" value="NZ_JAUHJS010000001.1"/>
</dbReference>
<keyword evidence="4 8" id="KW-0812">Transmembrane</keyword>
<dbReference type="InterPro" id="IPR012910">
    <property type="entry name" value="Plug_dom"/>
</dbReference>
<evidence type="ECO:0000256" key="6">
    <source>
        <dbReference type="ARBA" id="ARBA00023136"/>
    </source>
</evidence>
<dbReference type="InterPro" id="IPR039426">
    <property type="entry name" value="TonB-dep_rcpt-like"/>
</dbReference>
<dbReference type="Gene3D" id="2.170.130.10">
    <property type="entry name" value="TonB-dependent receptor, plug domain"/>
    <property type="match status" value="1"/>
</dbReference>
<dbReference type="InterPro" id="IPR008969">
    <property type="entry name" value="CarboxyPept-like_regulatory"/>
</dbReference>
<evidence type="ECO:0000256" key="1">
    <source>
        <dbReference type="ARBA" id="ARBA00004571"/>
    </source>
</evidence>
<name>A0ABT8F1T9_9BACT</name>
<evidence type="ECO:0000256" key="2">
    <source>
        <dbReference type="ARBA" id="ARBA00022448"/>
    </source>
</evidence>
<gene>
    <name evidence="10" type="ORF">QWY31_02785</name>
</gene>
<evidence type="ECO:0000256" key="3">
    <source>
        <dbReference type="ARBA" id="ARBA00022452"/>
    </source>
</evidence>
<dbReference type="InterPro" id="IPR037066">
    <property type="entry name" value="Plug_dom_sf"/>
</dbReference>
<dbReference type="Gene3D" id="2.60.40.1120">
    <property type="entry name" value="Carboxypeptidase-like, regulatory domain"/>
    <property type="match status" value="1"/>
</dbReference>
<dbReference type="Pfam" id="PF13715">
    <property type="entry name" value="CarbopepD_reg_2"/>
    <property type="match status" value="1"/>
</dbReference>
<keyword evidence="11" id="KW-1185">Reference proteome</keyword>
<dbReference type="SUPFAM" id="SSF49464">
    <property type="entry name" value="Carboxypeptidase regulatory domain-like"/>
    <property type="match status" value="1"/>
</dbReference>
<dbReference type="PANTHER" id="PTHR30069">
    <property type="entry name" value="TONB-DEPENDENT OUTER MEMBRANE RECEPTOR"/>
    <property type="match status" value="1"/>
</dbReference>
<evidence type="ECO:0000313" key="11">
    <source>
        <dbReference type="Proteomes" id="UP001168552"/>
    </source>
</evidence>
<keyword evidence="6 8" id="KW-0472">Membrane</keyword>
<keyword evidence="3 8" id="KW-1134">Transmembrane beta strand</keyword>
<dbReference type="Pfam" id="PF07715">
    <property type="entry name" value="Plug"/>
    <property type="match status" value="1"/>
</dbReference>
<reference evidence="10" key="1">
    <citation type="submission" date="2023-06" db="EMBL/GenBank/DDBJ databases">
        <title>Cytophagales bacterium Strain LB-30, isolated from soil.</title>
        <authorList>
            <person name="Liu B."/>
        </authorList>
    </citation>
    <scope>NUCLEOTIDE SEQUENCE</scope>
    <source>
        <strain evidence="10">LB-30</strain>
    </source>
</reference>
<proteinExistence type="inferred from homology"/>
<sequence>MKNLLLIWLCLAGFSSLGQKYTISGYLKDAQSGESLIGASVYNPATFQGTTTNYYGYFSLTLPAQEEVTLTFSYVGYQSQTLTVPLTQDRVMNIQLVGQVLEEVVVEADAFTEPIQESTRMSSINVPIQQIKRMPAFFGEVDLLKVIQLLPGVQSGTEGSSGIYVRGGGPDQNLILLDGVPVYNASHLFGFFSVFNADAINNVELIKGGFPARYGGRLSSVIDISMKEGNNKEWKGEGAIGLIASKLTVEGPLKKDKSSLIVSARRTYIDVLTRPLIKMQSDGEVVAGYYFYDINTKLNYRFSDRDRLYFSVYTGDDKAYARNDYSIFNPNSSDEYRDEFGLRWGNITSALRWNHVLTPKLFSNVTATYSRYRFNIYNEYQEVINGQKDIYLSQYLSGIRDYALKVDFDYLPNPNHFIKFGSNIIDHRFNPGAANLKATDVIDTVISTGSIYALELANYIEDDIKIGSMLKVNAGLHYSAFFVEDEVYHSLQPRVAARLLLPADFSIKGSYAQMTQYIHLLTNSGIGLPTDLWVPATNNIKPQQSHQVAFGVAKMLDKRYEFSAEAYYKTMENIIEYKEGAGFTEPGRDWQTLVEVGDGLSYGAELFLQKRSGPLTGWLGYTWSKTTRQFDAINFGKAFPYKYDRRHDVSVTGTYALSNVVDFSLVWVYGTGNAISLPVATYPGPSMQGGYYGYAGYEINHYEGRNGFRMRAYHRMDVSFSFKKERKWGEQKWVFAIYNAYNRRNPFFLTTGYDQRGNKKFVQYSLFPFLPSVSYQFSF</sequence>
<evidence type="ECO:0000313" key="10">
    <source>
        <dbReference type="EMBL" id="MDN4164407.1"/>
    </source>
</evidence>
<keyword evidence="10" id="KW-0675">Receptor</keyword>
<comment type="similarity">
    <text evidence="8">Belongs to the TonB-dependent receptor family.</text>
</comment>
<comment type="subcellular location">
    <subcellularLocation>
        <location evidence="1 8">Cell outer membrane</location>
        <topology evidence="1 8">Multi-pass membrane protein</topology>
    </subcellularLocation>
</comment>
<organism evidence="10 11">
    <name type="scientific">Shiella aurantiaca</name>
    <dbReference type="NCBI Taxonomy" id="3058365"/>
    <lineage>
        <taxon>Bacteria</taxon>
        <taxon>Pseudomonadati</taxon>
        <taxon>Bacteroidota</taxon>
        <taxon>Cytophagia</taxon>
        <taxon>Cytophagales</taxon>
        <taxon>Shiellaceae</taxon>
        <taxon>Shiella</taxon>
    </lineage>
</organism>
<evidence type="ECO:0000256" key="4">
    <source>
        <dbReference type="ARBA" id="ARBA00022692"/>
    </source>
</evidence>
<comment type="caution">
    <text evidence="10">The sequence shown here is derived from an EMBL/GenBank/DDBJ whole genome shotgun (WGS) entry which is preliminary data.</text>
</comment>
<keyword evidence="2 8" id="KW-0813">Transport</keyword>
<dbReference type="Proteomes" id="UP001168552">
    <property type="component" value="Unassembled WGS sequence"/>
</dbReference>
<dbReference type="PANTHER" id="PTHR30069:SF29">
    <property type="entry name" value="HEMOGLOBIN AND HEMOGLOBIN-HAPTOGLOBIN-BINDING PROTEIN 1-RELATED"/>
    <property type="match status" value="1"/>
</dbReference>
<evidence type="ECO:0000256" key="7">
    <source>
        <dbReference type="ARBA" id="ARBA00023237"/>
    </source>
</evidence>
<evidence type="ECO:0000259" key="9">
    <source>
        <dbReference type="Pfam" id="PF07715"/>
    </source>
</evidence>
<dbReference type="EMBL" id="JAUHJS010000001">
    <property type="protein sequence ID" value="MDN4164407.1"/>
    <property type="molecule type" value="Genomic_DNA"/>
</dbReference>
<dbReference type="PROSITE" id="PS52016">
    <property type="entry name" value="TONB_DEPENDENT_REC_3"/>
    <property type="match status" value="1"/>
</dbReference>
<evidence type="ECO:0000256" key="5">
    <source>
        <dbReference type="ARBA" id="ARBA00022729"/>
    </source>
</evidence>
<dbReference type="SUPFAM" id="SSF56935">
    <property type="entry name" value="Porins"/>
    <property type="match status" value="1"/>
</dbReference>
<accession>A0ABT8F1T9</accession>
<dbReference type="Gene3D" id="2.40.170.20">
    <property type="entry name" value="TonB-dependent receptor, beta-barrel domain"/>
    <property type="match status" value="1"/>
</dbReference>
<dbReference type="InterPro" id="IPR036942">
    <property type="entry name" value="Beta-barrel_TonB_sf"/>
</dbReference>
<keyword evidence="5" id="KW-0732">Signal</keyword>